<dbReference type="InterPro" id="IPR002491">
    <property type="entry name" value="ABC_transptr_periplasmic_BD"/>
</dbReference>
<gene>
    <name evidence="7" type="ORF">FPZ11_16145</name>
</gene>
<dbReference type="OrthoDB" id="9793175at2"/>
<dbReference type="GO" id="GO:0030288">
    <property type="term" value="C:outer membrane-bounded periplasmic space"/>
    <property type="evidence" value="ECO:0007669"/>
    <property type="project" value="TreeGrafter"/>
</dbReference>
<keyword evidence="4" id="KW-0732">Signal</keyword>
<proteinExistence type="inferred from homology"/>
<accession>A0A5B8M7C3</accession>
<dbReference type="Proteomes" id="UP000320216">
    <property type="component" value="Chromosome"/>
</dbReference>
<evidence type="ECO:0000259" key="6">
    <source>
        <dbReference type="PROSITE" id="PS50983"/>
    </source>
</evidence>
<evidence type="ECO:0000313" key="7">
    <source>
        <dbReference type="EMBL" id="QDZ16089.1"/>
    </source>
</evidence>
<dbReference type="KEGG" id="huw:FPZ11_16145"/>
<evidence type="ECO:0000256" key="3">
    <source>
        <dbReference type="ARBA" id="ARBA00022448"/>
    </source>
</evidence>
<comment type="subcellular location">
    <subcellularLocation>
        <location evidence="1">Cell envelope</location>
    </subcellularLocation>
</comment>
<evidence type="ECO:0000313" key="8">
    <source>
        <dbReference type="Proteomes" id="UP000320216"/>
    </source>
</evidence>
<dbReference type="AlphaFoldDB" id="A0A5B8M7C3"/>
<dbReference type="EMBL" id="CP042305">
    <property type="protein sequence ID" value="QDZ16089.1"/>
    <property type="molecule type" value="Genomic_DNA"/>
</dbReference>
<reference evidence="7 8" key="1">
    <citation type="submission" date="2019-07" db="EMBL/GenBank/DDBJ databases">
        <title>Full genome sequence of Humibacter sp. WJ7-1.</title>
        <authorList>
            <person name="Im W.-T."/>
        </authorList>
    </citation>
    <scope>NUCLEOTIDE SEQUENCE [LARGE SCALE GENOMIC DNA]</scope>
    <source>
        <strain evidence="7 8">WJ7-1</strain>
    </source>
</reference>
<keyword evidence="8" id="KW-1185">Reference proteome</keyword>
<dbReference type="Pfam" id="PF01497">
    <property type="entry name" value="Peripla_BP_2"/>
    <property type="match status" value="1"/>
</dbReference>
<comment type="similarity">
    <text evidence="2">Belongs to the bacterial solute-binding protein 8 family.</text>
</comment>
<organism evidence="7 8">
    <name type="scientific">Humibacter ginsenosidimutans</name>
    <dbReference type="NCBI Taxonomy" id="2599293"/>
    <lineage>
        <taxon>Bacteria</taxon>
        <taxon>Bacillati</taxon>
        <taxon>Actinomycetota</taxon>
        <taxon>Actinomycetes</taxon>
        <taxon>Micrococcales</taxon>
        <taxon>Microbacteriaceae</taxon>
        <taxon>Humibacter</taxon>
    </lineage>
</organism>
<evidence type="ECO:0000256" key="4">
    <source>
        <dbReference type="ARBA" id="ARBA00022729"/>
    </source>
</evidence>
<evidence type="ECO:0000256" key="1">
    <source>
        <dbReference type="ARBA" id="ARBA00004196"/>
    </source>
</evidence>
<dbReference type="PANTHER" id="PTHR30532">
    <property type="entry name" value="IRON III DICITRATE-BINDING PERIPLASMIC PROTEIN"/>
    <property type="match status" value="1"/>
</dbReference>
<protein>
    <submittedName>
        <fullName evidence="7">ABC transporter substrate-binding protein</fullName>
    </submittedName>
</protein>
<dbReference type="GO" id="GO:1901678">
    <property type="term" value="P:iron coordination entity transport"/>
    <property type="evidence" value="ECO:0007669"/>
    <property type="project" value="UniProtKB-ARBA"/>
</dbReference>
<feature type="domain" description="Fe/B12 periplasmic-binding" evidence="6">
    <location>
        <begin position="86"/>
        <end position="345"/>
    </location>
</feature>
<sequence length="345" mass="36660">MRWRTTPRPRGPPHPELGRSPMPSRTPNRRLPRLLGAAALAASLVLTGCSAQKSVADPAASGSASTPSTVVKTLYGDVTVPAHPKRVAALDFPEATALADLGIKPVAIGSYTPDLDYYTSFLKGVPIATDDSGVPIVEKVAAAKPDLIILDSFTDQLAKNRPIYEKLSAIAPTVVLKWTEAAGSWQEDAAGTARAVGKTAQLDKLKAQFEARAASIKKKYADVLATKTIDLISGDESTWFLYGPTSSHGRVLAEAGARFGAAADQKDGFVQYSPERYDLLKDTGIVIVDAATDAEAAKVTGSPVFGTISAARDHDVFRTPYFFPSSYRIANALLDDFANALKNAQ</sequence>
<evidence type="ECO:0000256" key="2">
    <source>
        <dbReference type="ARBA" id="ARBA00008814"/>
    </source>
</evidence>
<dbReference type="PROSITE" id="PS50983">
    <property type="entry name" value="FE_B12_PBP"/>
    <property type="match status" value="1"/>
</dbReference>
<feature type="region of interest" description="Disordered" evidence="5">
    <location>
        <begin position="1"/>
        <end position="29"/>
    </location>
</feature>
<name>A0A5B8M7C3_9MICO</name>
<dbReference type="SUPFAM" id="SSF53807">
    <property type="entry name" value="Helical backbone' metal receptor"/>
    <property type="match status" value="1"/>
</dbReference>
<dbReference type="Gene3D" id="3.40.50.1980">
    <property type="entry name" value="Nitrogenase molybdenum iron protein domain"/>
    <property type="match status" value="2"/>
</dbReference>
<keyword evidence="3" id="KW-0813">Transport</keyword>
<dbReference type="InterPro" id="IPR051313">
    <property type="entry name" value="Bact_iron-sidero_bind"/>
</dbReference>
<evidence type="ECO:0000256" key="5">
    <source>
        <dbReference type="SAM" id="MobiDB-lite"/>
    </source>
</evidence>
<dbReference type="PANTHER" id="PTHR30532:SF1">
    <property type="entry name" value="IRON(3+)-HYDROXAMATE-BINDING PROTEIN FHUD"/>
    <property type="match status" value="1"/>
</dbReference>